<dbReference type="Pfam" id="PF08284">
    <property type="entry name" value="RVP_2"/>
    <property type="match status" value="2"/>
</dbReference>
<feature type="domain" description="Reverse transcriptase" evidence="19">
    <location>
        <begin position="580"/>
        <end position="759"/>
    </location>
</feature>
<evidence type="ECO:0000259" key="19">
    <source>
        <dbReference type="PROSITE" id="PS50878"/>
    </source>
</evidence>
<evidence type="ECO:0000256" key="1">
    <source>
        <dbReference type="ARBA" id="ARBA00022670"/>
    </source>
</evidence>
<keyword evidence="11 21" id="KW-0695">RNA-directed DNA polymerase</keyword>
<keyword evidence="17" id="KW-0812">Transmembrane</keyword>
<evidence type="ECO:0000256" key="2">
    <source>
        <dbReference type="ARBA" id="ARBA00022679"/>
    </source>
</evidence>
<dbReference type="CDD" id="cd01647">
    <property type="entry name" value="RT_LTR"/>
    <property type="match status" value="2"/>
</dbReference>
<dbReference type="Pfam" id="PF17921">
    <property type="entry name" value="Integrase_H2C2"/>
    <property type="match status" value="1"/>
</dbReference>
<keyword evidence="10" id="KW-0229">DNA integration</keyword>
<dbReference type="Pfam" id="PF00078">
    <property type="entry name" value="RVT_1"/>
    <property type="match status" value="2"/>
</dbReference>
<feature type="transmembrane region" description="Helical" evidence="17">
    <location>
        <begin position="1582"/>
        <end position="1608"/>
    </location>
</feature>
<keyword evidence="12" id="KW-0239">DNA-directed DNA polymerase</keyword>
<dbReference type="SUPFAM" id="SSF56672">
    <property type="entry name" value="DNA/RNA polymerases"/>
    <property type="match status" value="2"/>
</dbReference>
<feature type="compositionally biased region" description="Basic and acidic residues" evidence="16">
    <location>
        <begin position="244"/>
        <end position="255"/>
    </location>
</feature>
<evidence type="ECO:0000313" key="22">
    <source>
        <dbReference type="Proteomes" id="UP001151760"/>
    </source>
</evidence>
<reference evidence="21" key="1">
    <citation type="journal article" date="2022" name="Int. J. Mol. Sci.">
        <title>Draft Genome of Tanacetum Coccineum: Genomic Comparison of Closely Related Tanacetum-Family Plants.</title>
        <authorList>
            <person name="Yamashiro T."/>
            <person name="Shiraishi A."/>
            <person name="Nakayama K."/>
            <person name="Satake H."/>
        </authorList>
    </citation>
    <scope>NUCLEOTIDE SEQUENCE</scope>
</reference>
<gene>
    <name evidence="21" type="ORF">Tco_0894186</name>
</gene>
<dbReference type="SUPFAM" id="SSF57756">
    <property type="entry name" value="Retrovirus zinc finger-like domains"/>
    <property type="match status" value="1"/>
</dbReference>
<dbReference type="Gene3D" id="3.10.10.10">
    <property type="entry name" value="HIV Type 1 Reverse Transcriptase, subunit A, domain 1"/>
    <property type="match status" value="2"/>
</dbReference>
<dbReference type="PANTHER" id="PTHR37984">
    <property type="entry name" value="PROTEIN CBG26694"/>
    <property type="match status" value="1"/>
</dbReference>
<name>A0ABQ5CHC3_9ASTR</name>
<evidence type="ECO:0000256" key="16">
    <source>
        <dbReference type="SAM" id="MobiDB-lite"/>
    </source>
</evidence>
<accession>A0ABQ5CHC3</accession>
<dbReference type="InterPro" id="IPR056924">
    <property type="entry name" value="SH3_Tf2-1"/>
</dbReference>
<dbReference type="InterPro" id="IPR036397">
    <property type="entry name" value="RNaseH_sf"/>
</dbReference>
<keyword evidence="3" id="KW-0548">Nucleotidyltransferase</keyword>
<dbReference type="InterPro" id="IPR036875">
    <property type="entry name" value="Znf_CCHC_sf"/>
</dbReference>
<dbReference type="PROSITE" id="PS50994">
    <property type="entry name" value="INTEGRASE"/>
    <property type="match status" value="1"/>
</dbReference>
<dbReference type="PROSITE" id="PS50158">
    <property type="entry name" value="ZF_CCHC"/>
    <property type="match status" value="2"/>
</dbReference>
<evidence type="ECO:0000256" key="15">
    <source>
        <dbReference type="PROSITE-ProRule" id="PRU00047"/>
    </source>
</evidence>
<keyword evidence="4" id="KW-0540">Nuclease</keyword>
<keyword evidence="15" id="KW-0862">Zinc</keyword>
<dbReference type="Gene3D" id="2.40.70.10">
    <property type="entry name" value="Acid Proteases"/>
    <property type="match status" value="2"/>
</dbReference>
<evidence type="ECO:0000256" key="17">
    <source>
        <dbReference type="SAM" id="Phobius"/>
    </source>
</evidence>
<dbReference type="Gene3D" id="3.30.70.270">
    <property type="match status" value="3"/>
</dbReference>
<dbReference type="Proteomes" id="UP001151760">
    <property type="component" value="Unassembled WGS sequence"/>
</dbReference>
<evidence type="ECO:0000256" key="5">
    <source>
        <dbReference type="ARBA" id="ARBA00022723"/>
    </source>
</evidence>
<dbReference type="InterPro" id="IPR001584">
    <property type="entry name" value="Integrase_cat-core"/>
</dbReference>
<dbReference type="Gene3D" id="4.10.60.10">
    <property type="entry name" value="Zinc finger, CCHC-type"/>
    <property type="match status" value="1"/>
</dbReference>
<dbReference type="Gene3D" id="1.10.340.70">
    <property type="match status" value="1"/>
</dbReference>
<organism evidence="21 22">
    <name type="scientific">Tanacetum coccineum</name>
    <dbReference type="NCBI Taxonomy" id="301880"/>
    <lineage>
        <taxon>Eukaryota</taxon>
        <taxon>Viridiplantae</taxon>
        <taxon>Streptophyta</taxon>
        <taxon>Embryophyta</taxon>
        <taxon>Tracheophyta</taxon>
        <taxon>Spermatophyta</taxon>
        <taxon>Magnoliopsida</taxon>
        <taxon>eudicotyledons</taxon>
        <taxon>Gunneridae</taxon>
        <taxon>Pentapetalae</taxon>
        <taxon>asterids</taxon>
        <taxon>campanulids</taxon>
        <taxon>Asterales</taxon>
        <taxon>Asteraceae</taxon>
        <taxon>Asteroideae</taxon>
        <taxon>Anthemideae</taxon>
        <taxon>Anthemidinae</taxon>
        <taxon>Tanacetum</taxon>
    </lineage>
</organism>
<dbReference type="PROSITE" id="PS00141">
    <property type="entry name" value="ASP_PROTEASE"/>
    <property type="match status" value="1"/>
</dbReference>
<sequence length="1651" mass="187297">MPPRRATGEDENPPDIATLLAQQLQNLLPEIVNQVTASVNANANNGNGNGANGGNGGNGNNGCTYKSFMSCNPKEYDGKGGAVVLTRWIERMETVIDNSGCAENQKVRYVASSLVNKALTWWNTQVQARGREAANAMSWNDFKALLVEEFCPSNEMERLENEFWNHKMIGANHAGYTDRFHELAKLVPHLVTPESARIKRYMAGLAPEIRGMLKATQPATIQSAILKAGILTDEAVSNGTLTKGSEKRKSVDEPAKVGGSGRDVKKAKGGTNFVAAAPSREGYAGSQPWCAKCRTHHHEKANCRVCFNCQRPGHFARDCRSPAIPAAPVNAVDARPNQRACYECGDPNHLRNVCPKLNRESGQSGNQLALGWRRNDRGGGNQVRGRAYNASMNAAEAAKDSSVVTGTFSLNDHFATVLFDSGADFSFISTKFAPILNMKPSIANPGYVIEIADGKKVKVDRIIRGCKLELGSSLFTIDLIPLGHGSFDVIVGMDWLSHNKAVIVCHEKVVEIPLVDGEILRVHGERFVEVFLDDLKGLPPQRQVEFRIELIPGGTPVAKSPYRLAPSEMQELSEQLKELQDKGFIRPSHSPWGAPVLFVKKKDGSMRMCIDYHELNKLTMKNRYPLPRINDLFDQLQGARYFSKIDLLSGYQQLRVHEDDIPKMAFRTRYGHFEFTVMPFGLTNAPAIFMDLMNRVGKPYLDKFVIVFIDDILIYSKTKEDHKVHLRLMLELLTKEKLYTKFSKCEFWLQEVHFLGHVVNQSGIHVDPILSLPDGVEETRIIRGCKLELGSSLFTIDLIPLGHGSFDVIVGMDWLSHNKVVIVFHEKVVEIPTLEWMFVDVFPDDLKGLPSQRQVRIELIPGATPVAKSPYRLTPSEMQKLYEQLKELQDKGFIRHSHSPWGAMLLFVKGKRGKMDVFYVYDLRSGYHQLRVHEDDILKTAFRTRYGHFKFTVMPFGLTNAPAIFMDLMNRVCKPYLGKFVIVFIDDILIYSKTKEDHEVHFLGHVVNLSGIHVDPSKIEVVKNWKAPTTPSEVRSFLGLASYYRRFIVNFSKIAKPLTSLTQKNQKYEWGEEQEVAFQTLKNNLCDASDGDVCDAKETCVIYTDHKSLQHIFDQKDLNMRQRRWIELFSDYECEIRYHPGKANVVADALSRKERVKSRRVRAMAMTIQSGMKVLILAAQKEAFKQENLPSERLNGLEQQMEKRDDGSLYFLDRIWVPLVGDVRITIIDEAHKSKYSVHPGADKMYYDLRDMYWWPGMKRDIATYVSECLTCSKVKAEHQRPSGLLQQPEIPEWKWDKITMDFITKLPRSKNRHDTIWVIVDRLTKSAHFLAIREDYSTERLARIYIDEIVARHGFPVSIISDRDGRFTSRCWQTVQKDLGTVVDDDERILSSPNGWSNWDVHLPLAEFSYNNSYHSSIRCAPFEALYGRKCRSPVLWAEIGESSLIGPELVQETTDKVVLIKEKLKAARDRQKSYADNRRKPLEFEVGDRVMLKVSPWKGVIRFGKKGKLAPRYVGPFEILERIGPVAYRLRLPEELSGVHDTFHVSNLKKCLADASLHVPLDEIKVDKTLRLLRNLLVKLLVLTYGSVAMYGICVICVYTCCVGYVRLDNQSIERDRLNGIGFVLDFVEFISFTFSDKEMISVIEAVSR</sequence>
<evidence type="ECO:0000256" key="13">
    <source>
        <dbReference type="ARBA" id="ARBA00023125"/>
    </source>
</evidence>
<evidence type="ECO:0000256" key="8">
    <source>
        <dbReference type="ARBA" id="ARBA00022801"/>
    </source>
</evidence>
<keyword evidence="22" id="KW-1185">Reference proteome</keyword>
<dbReference type="CDD" id="cd00303">
    <property type="entry name" value="retropepsin_like"/>
    <property type="match status" value="1"/>
</dbReference>
<evidence type="ECO:0000256" key="14">
    <source>
        <dbReference type="ARBA" id="ARBA00023172"/>
    </source>
</evidence>
<dbReference type="InterPro" id="IPR043128">
    <property type="entry name" value="Rev_trsase/Diguanyl_cyclase"/>
</dbReference>
<evidence type="ECO:0000256" key="7">
    <source>
        <dbReference type="ARBA" id="ARBA00022759"/>
    </source>
</evidence>
<feature type="domain" description="CCHC-type" evidence="18">
    <location>
        <begin position="341"/>
        <end position="356"/>
    </location>
</feature>
<dbReference type="Pfam" id="PF24626">
    <property type="entry name" value="SH3_Tf2-1"/>
    <property type="match status" value="1"/>
</dbReference>
<dbReference type="InterPro" id="IPR001969">
    <property type="entry name" value="Aspartic_peptidase_AS"/>
</dbReference>
<keyword evidence="17" id="KW-0472">Membrane</keyword>
<evidence type="ECO:0000256" key="9">
    <source>
        <dbReference type="ARBA" id="ARBA00022842"/>
    </source>
</evidence>
<dbReference type="InterPro" id="IPR000477">
    <property type="entry name" value="RT_dom"/>
</dbReference>
<dbReference type="InterPro" id="IPR041588">
    <property type="entry name" value="Integrase_H2C2"/>
</dbReference>
<proteinExistence type="predicted"/>
<keyword evidence="9" id="KW-0460">Magnesium</keyword>
<evidence type="ECO:0000256" key="6">
    <source>
        <dbReference type="ARBA" id="ARBA00022750"/>
    </source>
</evidence>
<evidence type="ECO:0000256" key="11">
    <source>
        <dbReference type="ARBA" id="ARBA00022918"/>
    </source>
</evidence>
<dbReference type="Pfam" id="PF00098">
    <property type="entry name" value="zf-CCHC"/>
    <property type="match status" value="1"/>
</dbReference>
<dbReference type="SUPFAM" id="SSF50630">
    <property type="entry name" value="Acid proteases"/>
    <property type="match status" value="1"/>
</dbReference>
<evidence type="ECO:0000259" key="18">
    <source>
        <dbReference type="PROSITE" id="PS50158"/>
    </source>
</evidence>
<keyword evidence="15" id="KW-0863">Zinc-finger</keyword>
<dbReference type="InterPro" id="IPR050951">
    <property type="entry name" value="Retrovirus_Pol_polyprotein"/>
</dbReference>
<dbReference type="EMBL" id="BQNB010014121">
    <property type="protein sequence ID" value="GJT24249.1"/>
    <property type="molecule type" value="Genomic_DNA"/>
</dbReference>
<dbReference type="SMART" id="SM00343">
    <property type="entry name" value="ZnF_C2HC"/>
    <property type="match status" value="2"/>
</dbReference>
<evidence type="ECO:0000256" key="3">
    <source>
        <dbReference type="ARBA" id="ARBA00022695"/>
    </source>
</evidence>
<dbReference type="SUPFAM" id="SSF53098">
    <property type="entry name" value="Ribonuclease H-like"/>
    <property type="match status" value="1"/>
</dbReference>
<evidence type="ECO:0000256" key="10">
    <source>
        <dbReference type="ARBA" id="ARBA00022908"/>
    </source>
</evidence>
<keyword evidence="1" id="KW-0645">Protease</keyword>
<dbReference type="PANTHER" id="PTHR37984:SF5">
    <property type="entry name" value="PROTEIN NYNRIN-LIKE"/>
    <property type="match status" value="1"/>
</dbReference>
<evidence type="ECO:0000256" key="4">
    <source>
        <dbReference type="ARBA" id="ARBA00022722"/>
    </source>
</evidence>
<dbReference type="Gene3D" id="3.30.420.10">
    <property type="entry name" value="Ribonuclease H-like superfamily/Ribonuclease H"/>
    <property type="match status" value="1"/>
</dbReference>
<protein>
    <submittedName>
        <fullName evidence="21">Reverse transcriptase domain-containing protein</fullName>
    </submittedName>
</protein>
<keyword evidence="6" id="KW-0064">Aspartyl protease</keyword>
<keyword evidence="13" id="KW-0238">DNA-binding</keyword>
<comment type="caution">
    <text evidence="21">The sequence shown here is derived from an EMBL/GenBank/DDBJ whole genome shotgun (WGS) entry which is preliminary data.</text>
</comment>
<keyword evidence="14" id="KW-0233">DNA recombination</keyword>
<keyword evidence="5" id="KW-0479">Metal-binding</keyword>
<feature type="domain" description="Integrase catalytic" evidence="20">
    <location>
        <begin position="1288"/>
        <end position="1381"/>
    </location>
</feature>
<dbReference type="PROSITE" id="PS50878">
    <property type="entry name" value="RT_POL"/>
    <property type="match status" value="1"/>
</dbReference>
<dbReference type="InterPro" id="IPR043502">
    <property type="entry name" value="DNA/RNA_pol_sf"/>
</dbReference>
<dbReference type="InterPro" id="IPR005162">
    <property type="entry name" value="Retrotrans_gag_dom"/>
</dbReference>
<dbReference type="InterPro" id="IPR021109">
    <property type="entry name" value="Peptidase_aspartic_dom_sf"/>
</dbReference>
<evidence type="ECO:0000259" key="20">
    <source>
        <dbReference type="PROSITE" id="PS50994"/>
    </source>
</evidence>
<dbReference type="GO" id="GO:0003964">
    <property type="term" value="F:RNA-directed DNA polymerase activity"/>
    <property type="evidence" value="ECO:0007669"/>
    <property type="project" value="UniProtKB-KW"/>
</dbReference>
<dbReference type="InterPro" id="IPR012337">
    <property type="entry name" value="RNaseH-like_sf"/>
</dbReference>
<reference evidence="21" key="2">
    <citation type="submission" date="2022-01" db="EMBL/GenBank/DDBJ databases">
        <authorList>
            <person name="Yamashiro T."/>
            <person name="Shiraishi A."/>
            <person name="Satake H."/>
            <person name="Nakayama K."/>
        </authorList>
    </citation>
    <scope>NUCLEOTIDE SEQUENCE</scope>
</reference>
<keyword evidence="7" id="KW-0255">Endonuclease</keyword>
<keyword evidence="2" id="KW-0808">Transferase</keyword>
<keyword evidence="8" id="KW-0378">Hydrolase</keyword>
<evidence type="ECO:0000256" key="12">
    <source>
        <dbReference type="ARBA" id="ARBA00022932"/>
    </source>
</evidence>
<dbReference type="InterPro" id="IPR001878">
    <property type="entry name" value="Znf_CCHC"/>
</dbReference>
<feature type="domain" description="CCHC-type" evidence="18">
    <location>
        <begin position="306"/>
        <end position="321"/>
    </location>
</feature>
<evidence type="ECO:0000313" key="21">
    <source>
        <dbReference type="EMBL" id="GJT24249.1"/>
    </source>
</evidence>
<keyword evidence="17" id="KW-1133">Transmembrane helix</keyword>
<dbReference type="Pfam" id="PF03732">
    <property type="entry name" value="Retrotrans_gag"/>
    <property type="match status" value="1"/>
</dbReference>
<feature type="region of interest" description="Disordered" evidence="16">
    <location>
        <begin position="241"/>
        <end position="263"/>
    </location>
</feature>